<reference evidence="3" key="1">
    <citation type="journal article" date="2017" name="Nat. Ecol. Evol.">
        <title>Genome expansion and lineage-specific genetic innovations in the forest pathogenic fungi Armillaria.</title>
        <authorList>
            <person name="Sipos G."/>
            <person name="Prasanna A.N."/>
            <person name="Walter M.C."/>
            <person name="O'Connor E."/>
            <person name="Balint B."/>
            <person name="Krizsan K."/>
            <person name="Kiss B."/>
            <person name="Hess J."/>
            <person name="Varga T."/>
            <person name="Slot J."/>
            <person name="Riley R."/>
            <person name="Boka B."/>
            <person name="Rigling D."/>
            <person name="Barry K."/>
            <person name="Lee J."/>
            <person name="Mihaltcheva S."/>
            <person name="LaButti K."/>
            <person name="Lipzen A."/>
            <person name="Waldron R."/>
            <person name="Moloney N.M."/>
            <person name="Sperisen C."/>
            <person name="Kredics L."/>
            <person name="Vagvoelgyi C."/>
            <person name="Patrignani A."/>
            <person name="Fitzpatrick D."/>
            <person name="Nagy I."/>
            <person name="Doyle S."/>
            <person name="Anderson J.B."/>
            <person name="Grigoriev I.V."/>
            <person name="Gueldener U."/>
            <person name="Muensterkoetter M."/>
            <person name="Nagy L.G."/>
        </authorList>
    </citation>
    <scope>NUCLEOTIDE SEQUENCE [LARGE SCALE GENOMIC DNA]</scope>
    <source>
        <strain evidence="3">Ar21-2</strain>
    </source>
</reference>
<dbReference type="OrthoDB" id="2535105at2759"/>
<keyword evidence="3" id="KW-1185">Reference proteome</keyword>
<dbReference type="InParanoid" id="A0A2H3CFG6"/>
<dbReference type="PANTHER" id="PTHR40465:SF1">
    <property type="entry name" value="DUF6534 DOMAIN-CONTAINING PROTEIN"/>
    <property type="match status" value="1"/>
</dbReference>
<evidence type="ECO:0000256" key="1">
    <source>
        <dbReference type="SAM" id="Phobius"/>
    </source>
</evidence>
<evidence type="ECO:0000313" key="3">
    <source>
        <dbReference type="Proteomes" id="UP000217790"/>
    </source>
</evidence>
<dbReference type="EMBL" id="KZ293753">
    <property type="protein sequence ID" value="PBK80074.1"/>
    <property type="molecule type" value="Genomic_DNA"/>
</dbReference>
<sequence length="92" mass="10369">MSSQVQAATPSMGATLGAVYIGSTIATILFGITNLQVINYYKEYPDDLWVYRYSVGILWTLDCLHVAFSTHAIYHYLVELFGDYVLSYCLEV</sequence>
<proteinExistence type="predicted"/>
<dbReference type="AlphaFoldDB" id="A0A2H3CFG6"/>
<evidence type="ECO:0000313" key="2">
    <source>
        <dbReference type="EMBL" id="PBK80074.1"/>
    </source>
</evidence>
<organism evidence="2 3">
    <name type="scientific">Armillaria gallica</name>
    <name type="common">Bulbous honey fungus</name>
    <name type="synonym">Armillaria bulbosa</name>
    <dbReference type="NCBI Taxonomy" id="47427"/>
    <lineage>
        <taxon>Eukaryota</taxon>
        <taxon>Fungi</taxon>
        <taxon>Dikarya</taxon>
        <taxon>Basidiomycota</taxon>
        <taxon>Agaricomycotina</taxon>
        <taxon>Agaricomycetes</taxon>
        <taxon>Agaricomycetidae</taxon>
        <taxon>Agaricales</taxon>
        <taxon>Marasmiineae</taxon>
        <taxon>Physalacriaceae</taxon>
        <taxon>Armillaria</taxon>
    </lineage>
</organism>
<name>A0A2H3CFG6_ARMGA</name>
<keyword evidence="1" id="KW-0812">Transmembrane</keyword>
<feature type="transmembrane region" description="Helical" evidence="1">
    <location>
        <begin position="53"/>
        <end position="77"/>
    </location>
</feature>
<gene>
    <name evidence="2" type="ORF">ARMGADRAFT_1092546</name>
</gene>
<feature type="transmembrane region" description="Helical" evidence="1">
    <location>
        <begin position="20"/>
        <end position="41"/>
    </location>
</feature>
<dbReference type="PANTHER" id="PTHR40465">
    <property type="entry name" value="CHROMOSOME 1, WHOLE GENOME SHOTGUN SEQUENCE"/>
    <property type="match status" value="1"/>
</dbReference>
<keyword evidence="1" id="KW-0472">Membrane</keyword>
<protein>
    <submittedName>
        <fullName evidence="2">Uncharacterized protein</fullName>
    </submittedName>
</protein>
<dbReference type="Proteomes" id="UP000217790">
    <property type="component" value="Unassembled WGS sequence"/>
</dbReference>
<keyword evidence="1" id="KW-1133">Transmembrane helix</keyword>
<accession>A0A2H3CFG6</accession>